<dbReference type="EMBL" id="ACBZ01000090">
    <property type="protein sequence ID" value="EEG49307.1"/>
    <property type="molecule type" value="Genomic_DNA"/>
</dbReference>
<dbReference type="HOGENOM" id="CLU_145873_0_0_9"/>
<dbReference type="RefSeq" id="WP_005948627.1">
    <property type="nucleotide sequence ID" value="NZ_CP136423.1"/>
</dbReference>
<dbReference type="GeneID" id="86822019"/>
<dbReference type="AlphaFoldDB" id="C0CLP5"/>
<dbReference type="Proteomes" id="UP000003100">
    <property type="component" value="Unassembled WGS sequence"/>
</dbReference>
<proteinExistence type="predicted"/>
<dbReference type="PATRIC" id="fig|476272.21.peg.2157"/>
<comment type="caution">
    <text evidence="1">The sequence shown here is derived from an EMBL/GenBank/DDBJ whole genome shotgun (WGS) entry which is preliminary data.</text>
</comment>
<name>C0CLP5_BLAHS</name>
<reference evidence="1 2" key="2">
    <citation type="submission" date="2009-02" db="EMBL/GenBank/DDBJ databases">
        <title>Draft genome sequence of Blautia hydrogenotrophica DSM 10507 (Ruminococcus hydrogenotrophicus DSM 10507).</title>
        <authorList>
            <person name="Sudarsanam P."/>
            <person name="Ley R."/>
            <person name="Guruge J."/>
            <person name="Turnbaugh P.J."/>
            <person name="Mahowald M."/>
            <person name="Liep D."/>
            <person name="Gordon J."/>
        </authorList>
    </citation>
    <scope>NUCLEOTIDE SEQUENCE [LARGE SCALE GENOMIC DNA]</scope>
    <source>
        <strain evidence="2">DSM 10507 / JCM 14656 / S5a33</strain>
    </source>
</reference>
<organism evidence="1 2">
    <name type="scientific">Blautia hydrogenotrophica (strain DSM 10507 / JCM 14656 / S5a33)</name>
    <name type="common">Ruminococcus hydrogenotrophicus</name>
    <dbReference type="NCBI Taxonomy" id="476272"/>
    <lineage>
        <taxon>Bacteria</taxon>
        <taxon>Bacillati</taxon>
        <taxon>Bacillota</taxon>
        <taxon>Clostridia</taxon>
        <taxon>Lachnospirales</taxon>
        <taxon>Lachnospiraceae</taxon>
        <taxon>Blautia</taxon>
    </lineage>
</organism>
<evidence type="ECO:0000313" key="1">
    <source>
        <dbReference type="EMBL" id="EEG49307.1"/>
    </source>
</evidence>
<evidence type="ECO:0000313" key="2">
    <source>
        <dbReference type="Proteomes" id="UP000003100"/>
    </source>
</evidence>
<dbReference type="eggNOG" id="ENOG5030R86">
    <property type="taxonomic scope" value="Bacteria"/>
</dbReference>
<sequence>MASKTFHFPGFSLVQGDIKVDVSLNRFEKQFQEAQYYLDSQIMNDMVPYMPHRDGNFVNVTRLQSAALAGSGKVVAAAPPMGRFLYEGKVMVDPVTGSPWARKGAKKVVTERPLTYSNPKATPHWFDTAKDAHGKAWVKGVKRIAGGGKK</sequence>
<accession>C0CLP5</accession>
<keyword evidence="2" id="KW-1185">Reference proteome</keyword>
<evidence type="ECO:0008006" key="3">
    <source>
        <dbReference type="Google" id="ProtNLM"/>
    </source>
</evidence>
<protein>
    <recommendedName>
        <fullName evidence="3">Minor capsid protein</fullName>
    </recommendedName>
</protein>
<reference evidence="1 2" key="1">
    <citation type="submission" date="2009-01" db="EMBL/GenBank/DDBJ databases">
        <authorList>
            <person name="Fulton L."/>
            <person name="Clifton S."/>
            <person name="Fulton B."/>
            <person name="Xu J."/>
            <person name="Minx P."/>
            <person name="Pepin K.H."/>
            <person name="Johnson M."/>
            <person name="Bhonagiri V."/>
            <person name="Nash W.E."/>
            <person name="Mardis E.R."/>
            <person name="Wilson R.K."/>
        </authorList>
    </citation>
    <scope>NUCLEOTIDE SEQUENCE [LARGE SCALE GENOMIC DNA]</scope>
    <source>
        <strain evidence="2">DSM 10507 / JCM 14656 / S5a33</strain>
    </source>
</reference>
<gene>
    <name evidence="1" type="ORF">RUMHYD_01780</name>
</gene>